<accession>A0A8R1Y873</accession>
<sequence length="67" mass="7628">MIDAVLRQRCALLQEQHAEADLRPAFPLQGGKLIVALDCLRGREKSSSDEQNGKRTEHRCNWCTLHL</sequence>
<accession>A0A2A6B9P7</accession>
<evidence type="ECO:0000313" key="2">
    <source>
        <dbReference type="Proteomes" id="UP000005239"/>
    </source>
</evidence>
<dbReference type="EnsemblMetazoa" id="PPA06175.1">
    <property type="protein sequence ID" value="PPA06175.1"/>
    <property type="gene ID" value="WBGene00095729"/>
</dbReference>
<proteinExistence type="predicted"/>
<reference evidence="1" key="2">
    <citation type="submission" date="2022-06" db="UniProtKB">
        <authorList>
            <consortium name="EnsemblMetazoa"/>
        </authorList>
    </citation>
    <scope>IDENTIFICATION</scope>
    <source>
        <strain evidence="1">PS312</strain>
    </source>
</reference>
<protein>
    <submittedName>
        <fullName evidence="1">Uncharacterized protein</fullName>
    </submittedName>
</protein>
<keyword evidence="2" id="KW-1185">Reference proteome</keyword>
<reference evidence="2" key="1">
    <citation type="journal article" date="2008" name="Nat. Genet.">
        <title>The Pristionchus pacificus genome provides a unique perspective on nematode lifestyle and parasitism.</title>
        <authorList>
            <person name="Dieterich C."/>
            <person name="Clifton S.W."/>
            <person name="Schuster L.N."/>
            <person name="Chinwalla A."/>
            <person name="Delehaunty K."/>
            <person name="Dinkelacker I."/>
            <person name="Fulton L."/>
            <person name="Fulton R."/>
            <person name="Godfrey J."/>
            <person name="Minx P."/>
            <person name="Mitreva M."/>
            <person name="Roeseler W."/>
            <person name="Tian H."/>
            <person name="Witte H."/>
            <person name="Yang S.P."/>
            <person name="Wilson R.K."/>
            <person name="Sommer R.J."/>
        </authorList>
    </citation>
    <scope>NUCLEOTIDE SEQUENCE [LARGE SCALE GENOMIC DNA]</scope>
    <source>
        <strain evidence="2">PS312</strain>
    </source>
</reference>
<evidence type="ECO:0000313" key="1">
    <source>
        <dbReference type="EnsemblMetazoa" id="PPA06175.1"/>
    </source>
</evidence>
<organism evidence="1 2">
    <name type="scientific">Pristionchus pacificus</name>
    <name type="common">Parasitic nematode worm</name>
    <dbReference type="NCBI Taxonomy" id="54126"/>
    <lineage>
        <taxon>Eukaryota</taxon>
        <taxon>Metazoa</taxon>
        <taxon>Ecdysozoa</taxon>
        <taxon>Nematoda</taxon>
        <taxon>Chromadorea</taxon>
        <taxon>Rhabditida</taxon>
        <taxon>Rhabditina</taxon>
        <taxon>Diplogasteromorpha</taxon>
        <taxon>Diplogasteroidea</taxon>
        <taxon>Neodiplogasteridae</taxon>
        <taxon>Pristionchus</taxon>
    </lineage>
</organism>
<dbReference type="Proteomes" id="UP000005239">
    <property type="component" value="Unassembled WGS sequence"/>
</dbReference>
<gene>
    <name evidence="1" type="primary">WBGene00095729</name>
</gene>
<name>A0A2A6B9P7_PRIPA</name>
<dbReference type="AlphaFoldDB" id="A0A2A6B9P7"/>